<sequence>MNPYSRGFQLMMESRQRHVHLEQQEPENEYTEHQPIYQLSSSLTPPTTIPPEPQYIELQPAEHLTASLTLPPPAECLEDIILSFTDDPADLSASYAFGEKLF</sequence>
<comment type="caution">
    <text evidence="1">The sequence shown here is derived from an EMBL/GenBank/DDBJ whole genome shotgun (WGS) entry which is preliminary data.</text>
</comment>
<name>A0AAV4BNP4_9GAST</name>
<evidence type="ECO:0000313" key="2">
    <source>
        <dbReference type="Proteomes" id="UP000735302"/>
    </source>
</evidence>
<protein>
    <submittedName>
        <fullName evidence="1">Uncharacterized protein</fullName>
    </submittedName>
</protein>
<organism evidence="1 2">
    <name type="scientific">Plakobranchus ocellatus</name>
    <dbReference type="NCBI Taxonomy" id="259542"/>
    <lineage>
        <taxon>Eukaryota</taxon>
        <taxon>Metazoa</taxon>
        <taxon>Spiralia</taxon>
        <taxon>Lophotrochozoa</taxon>
        <taxon>Mollusca</taxon>
        <taxon>Gastropoda</taxon>
        <taxon>Heterobranchia</taxon>
        <taxon>Euthyneura</taxon>
        <taxon>Panpulmonata</taxon>
        <taxon>Sacoglossa</taxon>
        <taxon>Placobranchoidea</taxon>
        <taxon>Plakobranchidae</taxon>
        <taxon>Plakobranchus</taxon>
    </lineage>
</organism>
<dbReference type="EMBL" id="BLXT01005191">
    <property type="protein sequence ID" value="GFO20715.1"/>
    <property type="molecule type" value="Genomic_DNA"/>
</dbReference>
<evidence type="ECO:0000313" key="1">
    <source>
        <dbReference type="EMBL" id="GFO20715.1"/>
    </source>
</evidence>
<dbReference type="AlphaFoldDB" id="A0AAV4BNP4"/>
<accession>A0AAV4BNP4</accession>
<keyword evidence="2" id="KW-1185">Reference proteome</keyword>
<proteinExistence type="predicted"/>
<dbReference type="Proteomes" id="UP000735302">
    <property type="component" value="Unassembled WGS sequence"/>
</dbReference>
<gene>
    <name evidence="1" type="ORF">PoB_004722000</name>
</gene>
<reference evidence="1 2" key="1">
    <citation type="journal article" date="2021" name="Elife">
        <title>Chloroplast acquisition without the gene transfer in kleptoplastic sea slugs, Plakobranchus ocellatus.</title>
        <authorList>
            <person name="Maeda T."/>
            <person name="Takahashi S."/>
            <person name="Yoshida T."/>
            <person name="Shimamura S."/>
            <person name="Takaki Y."/>
            <person name="Nagai Y."/>
            <person name="Toyoda A."/>
            <person name="Suzuki Y."/>
            <person name="Arimoto A."/>
            <person name="Ishii H."/>
            <person name="Satoh N."/>
            <person name="Nishiyama T."/>
            <person name="Hasebe M."/>
            <person name="Maruyama T."/>
            <person name="Minagawa J."/>
            <person name="Obokata J."/>
            <person name="Shigenobu S."/>
        </authorList>
    </citation>
    <scope>NUCLEOTIDE SEQUENCE [LARGE SCALE GENOMIC DNA]</scope>
</reference>